<dbReference type="EMBL" id="SCEB01004216">
    <property type="protein sequence ID" value="RXM93721.1"/>
    <property type="molecule type" value="Genomic_DNA"/>
</dbReference>
<name>A0A444UZW4_ACIRT</name>
<protein>
    <submittedName>
        <fullName evidence="3">RBBP8 N-terminal-like protein</fullName>
    </submittedName>
</protein>
<dbReference type="GO" id="GO:0010792">
    <property type="term" value="P:DNA double-strand break processing involved in repair via single-strand annealing"/>
    <property type="evidence" value="ECO:0007669"/>
    <property type="project" value="TreeGrafter"/>
</dbReference>
<feature type="coiled-coil region" evidence="1">
    <location>
        <begin position="46"/>
        <end position="73"/>
    </location>
</feature>
<gene>
    <name evidence="3" type="ORF">EOD39_18778</name>
</gene>
<feature type="domain" description="DNA endonuclease Ctp1 N-terminal" evidence="2">
    <location>
        <begin position="2"/>
        <end position="68"/>
    </location>
</feature>
<dbReference type="Proteomes" id="UP000289886">
    <property type="component" value="Unassembled WGS sequence"/>
</dbReference>
<comment type="caution">
    <text evidence="3">The sequence shown here is derived from an EMBL/GenBank/DDBJ whole genome shotgun (WGS) entry which is preliminary data.</text>
</comment>
<dbReference type="InterPro" id="IPR033316">
    <property type="entry name" value="RBBP8-like"/>
</dbReference>
<dbReference type="PANTHER" id="PTHR15107:SF3">
    <property type="entry name" value="RBBP8 N-TERMINAL-LIKE PROTEIN"/>
    <property type="match status" value="1"/>
</dbReference>
<dbReference type="Pfam" id="PF10482">
    <property type="entry name" value="CtIP_N"/>
    <property type="match status" value="1"/>
</dbReference>
<proteinExistence type="predicted"/>
<dbReference type="PANTHER" id="PTHR15107">
    <property type="entry name" value="RETINOBLASTOMA BINDING PROTEIN 8"/>
    <property type="match status" value="1"/>
</dbReference>
<evidence type="ECO:0000313" key="3">
    <source>
        <dbReference type="EMBL" id="RXM93721.1"/>
    </source>
</evidence>
<dbReference type="AlphaFoldDB" id="A0A444UZW4"/>
<organism evidence="3 4">
    <name type="scientific">Acipenser ruthenus</name>
    <name type="common">Sterlet sturgeon</name>
    <dbReference type="NCBI Taxonomy" id="7906"/>
    <lineage>
        <taxon>Eukaryota</taxon>
        <taxon>Metazoa</taxon>
        <taxon>Chordata</taxon>
        <taxon>Craniata</taxon>
        <taxon>Vertebrata</taxon>
        <taxon>Euteleostomi</taxon>
        <taxon>Actinopterygii</taxon>
        <taxon>Chondrostei</taxon>
        <taxon>Acipenseriformes</taxon>
        <taxon>Acipenseridae</taxon>
        <taxon>Acipenser</taxon>
    </lineage>
</organism>
<dbReference type="GO" id="GO:0003684">
    <property type="term" value="F:damaged DNA binding"/>
    <property type="evidence" value="ECO:0007669"/>
    <property type="project" value="TreeGrafter"/>
</dbReference>
<sequence>MLHENVKLLENRLRAGLCDRCTVTQDVAKKKQQDYETSQLHSLQHITILVNEMNVLKKENKKLLEEVKNLRSMLE</sequence>
<dbReference type="InterPro" id="IPR019518">
    <property type="entry name" value="CtIP_N"/>
</dbReference>
<evidence type="ECO:0000259" key="2">
    <source>
        <dbReference type="Pfam" id="PF10482"/>
    </source>
</evidence>
<keyword evidence="4" id="KW-1185">Reference proteome</keyword>
<evidence type="ECO:0000313" key="4">
    <source>
        <dbReference type="Proteomes" id="UP000289886"/>
    </source>
</evidence>
<reference evidence="3 4" key="1">
    <citation type="submission" date="2019-01" db="EMBL/GenBank/DDBJ databases">
        <title>Draft Genome and Complete Hox-Cluster Characterization of the Sterlet Sturgeon (Acipenser ruthenus).</title>
        <authorList>
            <person name="Wei Q."/>
        </authorList>
    </citation>
    <scope>NUCLEOTIDE SEQUENCE [LARGE SCALE GENOMIC DNA]</scope>
    <source>
        <strain evidence="3">WHYD16114868_AA</strain>
        <tissue evidence="3">Blood</tissue>
    </source>
</reference>
<accession>A0A444UZW4</accession>
<keyword evidence="1" id="KW-0175">Coiled coil</keyword>
<evidence type="ECO:0000256" key="1">
    <source>
        <dbReference type="SAM" id="Coils"/>
    </source>
</evidence>